<feature type="transmembrane region" description="Helical" evidence="3">
    <location>
        <begin position="96"/>
        <end position="117"/>
    </location>
</feature>
<gene>
    <name evidence="4" type="ORF">NFI95_15195</name>
</gene>
<protein>
    <submittedName>
        <fullName evidence="4">CDP-alcohol phosphatidyltransferase family protein</fullName>
    </submittedName>
</protein>
<reference evidence="4 5" key="1">
    <citation type="submission" date="2022-06" db="EMBL/GenBank/DDBJ databases">
        <title>Endosaccharibacter gen. nov., sp. nov., endophytic bacteria isolated from sugarcane.</title>
        <authorList>
            <person name="Pitiwittayakul N."/>
            <person name="Yukphan P."/>
            <person name="Charoenyingcharoen P."/>
            <person name="Tanasupawat S."/>
        </authorList>
    </citation>
    <scope>NUCLEOTIDE SEQUENCE [LARGE SCALE GENOMIC DNA]</scope>
    <source>
        <strain evidence="4 5">KSS8</strain>
    </source>
</reference>
<evidence type="ECO:0000256" key="2">
    <source>
        <dbReference type="RuleBase" id="RU003750"/>
    </source>
</evidence>
<evidence type="ECO:0000256" key="3">
    <source>
        <dbReference type="SAM" id="Phobius"/>
    </source>
</evidence>
<comment type="similarity">
    <text evidence="2">Belongs to the CDP-alcohol phosphatidyltransferase class-I family.</text>
</comment>
<keyword evidence="3" id="KW-1133">Transmembrane helix</keyword>
<keyword evidence="5" id="KW-1185">Reference proteome</keyword>
<name>A0ABT1WA73_9PROT</name>
<feature type="transmembrane region" description="Helical" evidence="3">
    <location>
        <begin position="174"/>
        <end position="199"/>
    </location>
</feature>
<proteinExistence type="inferred from homology"/>
<dbReference type="InterPro" id="IPR043130">
    <property type="entry name" value="CDP-OH_PTrfase_TM_dom"/>
</dbReference>
<keyword evidence="1 2" id="KW-0808">Transferase</keyword>
<accession>A0ABT1WA73</accession>
<dbReference type="RefSeq" id="WP_422865280.1">
    <property type="nucleotide sequence ID" value="NZ_JAMSKV010000016.1"/>
</dbReference>
<evidence type="ECO:0000313" key="5">
    <source>
        <dbReference type="Proteomes" id="UP001524587"/>
    </source>
</evidence>
<dbReference type="Gene3D" id="1.20.120.1760">
    <property type="match status" value="1"/>
</dbReference>
<sequence length="212" mass="22535">MSNDTWTHGMARAVVRPLIGTGVTPNHLTTLRLLTGLAGCFCLAAAPYGAHHAALIGWGGALWVLSAFLDRADGELARIGDMMSPGGHRYDYLVDNGINCLFFLCIGIGLTHAHLFFHHQLGGWAIALGVLASGAMFACNWMSERYEERVPNERAFEGAWGFHPDDALYLLGPAAWFGLLLPILIGAAIGTTVMAAIIAAKLARLPAVAALG</sequence>
<organism evidence="4 5">
    <name type="scientific">Endosaccharibacter trunci</name>
    <dbReference type="NCBI Taxonomy" id="2812733"/>
    <lineage>
        <taxon>Bacteria</taxon>
        <taxon>Pseudomonadati</taxon>
        <taxon>Pseudomonadota</taxon>
        <taxon>Alphaproteobacteria</taxon>
        <taxon>Acetobacterales</taxon>
        <taxon>Acetobacteraceae</taxon>
        <taxon>Endosaccharibacter</taxon>
    </lineage>
</organism>
<keyword evidence="3" id="KW-0472">Membrane</keyword>
<dbReference type="PROSITE" id="PS00379">
    <property type="entry name" value="CDP_ALCOHOL_P_TRANSF"/>
    <property type="match status" value="1"/>
</dbReference>
<dbReference type="InterPro" id="IPR048254">
    <property type="entry name" value="CDP_ALCOHOL_P_TRANSF_CS"/>
</dbReference>
<keyword evidence="3" id="KW-0812">Transmembrane</keyword>
<dbReference type="Proteomes" id="UP001524587">
    <property type="component" value="Unassembled WGS sequence"/>
</dbReference>
<dbReference type="Pfam" id="PF01066">
    <property type="entry name" value="CDP-OH_P_transf"/>
    <property type="match status" value="1"/>
</dbReference>
<comment type="caution">
    <text evidence="4">The sequence shown here is derived from an EMBL/GenBank/DDBJ whole genome shotgun (WGS) entry which is preliminary data.</text>
</comment>
<evidence type="ECO:0000313" key="4">
    <source>
        <dbReference type="EMBL" id="MCQ8279790.1"/>
    </source>
</evidence>
<feature type="transmembrane region" description="Helical" evidence="3">
    <location>
        <begin position="124"/>
        <end position="143"/>
    </location>
</feature>
<dbReference type="InterPro" id="IPR000462">
    <property type="entry name" value="CDP-OH_P_trans"/>
</dbReference>
<dbReference type="EMBL" id="JAMSKV010000016">
    <property type="protein sequence ID" value="MCQ8279790.1"/>
    <property type="molecule type" value="Genomic_DNA"/>
</dbReference>
<evidence type="ECO:0000256" key="1">
    <source>
        <dbReference type="ARBA" id="ARBA00022679"/>
    </source>
</evidence>